<dbReference type="KEGG" id="vg:8746578"/>
<organismHost>
    <name type="scientific">Acanthamoeba</name>
    <dbReference type="NCBI Taxonomy" id="5754"/>
</organismHost>
<reference evidence="1 2" key="1">
    <citation type="journal article" date="2009" name="Proc. Natl. Acad. Sci. U.S.A.">
        <title>Giant Marseillevirus highlights the role of amoebae as a melting pot in emergence of chimeric microorganisms.</title>
        <authorList>
            <person name="Boyer M."/>
            <person name="Yutin N."/>
            <person name="Pagnier I."/>
            <person name="Barrassi L."/>
            <person name="Fournous G."/>
            <person name="Espinosa L."/>
            <person name="Robert C."/>
            <person name="Azza S."/>
            <person name="Sun S."/>
            <person name="Rossmann M.G."/>
            <person name="Suzan-Monti M."/>
            <person name="La Scola B."/>
            <person name="Koonin E.V."/>
            <person name="Raoult D."/>
        </authorList>
    </citation>
    <scope>NUCLEOTIDE SEQUENCE [LARGE SCALE GENOMIC DNA]</scope>
    <source>
        <strain evidence="1 2">T19</strain>
    </source>
</reference>
<dbReference type="EMBL" id="GU071086">
    <property type="protein sequence ID" value="ADB04108.1"/>
    <property type="molecule type" value="Genomic_DNA"/>
</dbReference>
<evidence type="ECO:0000313" key="1">
    <source>
        <dbReference type="EMBL" id="ADB04108.1"/>
    </source>
</evidence>
<dbReference type="GeneID" id="8746578"/>
<name>D2XAY1_GBMV</name>
<dbReference type="Proteomes" id="UP000029780">
    <property type="component" value="Segment"/>
</dbReference>
<proteinExistence type="predicted"/>
<sequence>MEIARCVTGVLTAFAYLVRKSWGCTKRTVYLWTKPVPLAILEFQTALQAETKNWPVRSRDLLGWTHKFLSLYQSGKNKRV</sequence>
<evidence type="ECO:0000313" key="2">
    <source>
        <dbReference type="Proteomes" id="UP000029780"/>
    </source>
</evidence>
<dbReference type="RefSeq" id="YP_003407070.1">
    <property type="nucleotide sequence ID" value="NC_013756.1"/>
</dbReference>
<organism evidence="1 2">
    <name type="scientific">Marseillevirus marseillevirus</name>
    <name type="common">GBM</name>
    <dbReference type="NCBI Taxonomy" id="694581"/>
    <lineage>
        <taxon>Viruses</taxon>
        <taxon>Varidnaviria</taxon>
        <taxon>Bamfordvirae</taxon>
        <taxon>Nucleocytoviricota</taxon>
        <taxon>Megaviricetes</taxon>
        <taxon>Pimascovirales</taxon>
        <taxon>Pimascovirales incertae sedis</taxon>
        <taxon>Marseilleviridae</taxon>
        <taxon>Marseillevirus</taxon>
        <taxon>Marseillevirus massiliense</taxon>
    </lineage>
</organism>
<keyword evidence="2" id="KW-1185">Reference proteome</keyword>
<gene>
    <name evidence="1" type="ORF">MAR_ORF341</name>
</gene>
<accession>D2XAY1</accession>
<protein>
    <submittedName>
        <fullName evidence="1">Uncharacterized protein</fullName>
    </submittedName>
</protein>